<dbReference type="InterPro" id="IPR051921">
    <property type="entry name" value="ABC_osmolyte_uptake_ATP-bind"/>
</dbReference>
<protein>
    <recommendedName>
        <fullName evidence="8">Quaternary amine transport ATP-binding protein</fullName>
        <ecNumber evidence="8">7.6.2.9</ecNumber>
    </recommendedName>
</protein>
<sequence>MDNTKVRVENVTKVFGKHPQRALTLLKEGKSKSEILKETGMNVGVKKATFEVYTGEIFVIMGLSGSGKSTLVRMLNQLIKPTAGHIYIDGEDIATMGKEELRRVRRTKMSMVFQKFALFPHRTVIQNVAYGLEIQGVPVEERENKALESLQLVGLDHHKDNYPSQLSGGMQQRVGIARALTNNPDVLLMDESFSALDPLIRKEMQDELLELQDKMEKTIIFITHDLDEALRIGDRIALMKDGEIVQIGTPEEIMMSPANEFVEKFVADVNLGKVITAESILKRPETLLIDRGPRVALQIMRNAGVSTVYVVNKKYEFLGILTADDASKAMKKQWPIADLLLNDIPHVYLDTLLEETYAKMAEMKYPLPVIDEKKRLRGIIKRESVIQALAGNIEEEVKDDE</sequence>
<reference evidence="15 22" key="4">
    <citation type="submission" date="2016-10" db="EMBL/GenBank/DDBJ databases">
        <title>Genome Sequence of Bacillus weihenstephanensis GM6LP.</title>
        <authorList>
            <person name="Poehlein A."/>
            <person name="Wemheuer F."/>
            <person name="Hollensteiner J."/>
            <person name="Wemheuer B."/>
        </authorList>
    </citation>
    <scope>NUCLEOTIDE SEQUENCE [LARGE SCALE GENOMIC DNA]</scope>
    <source>
        <strain evidence="15 22">GM6LP</strain>
    </source>
</reference>
<dbReference type="PATRIC" id="fig|1405.20.peg.4307"/>
<dbReference type="RefSeq" id="WP_002013036.1">
    <property type="nucleotide sequence ID" value="NZ_CAKJWQ010000025.1"/>
</dbReference>
<dbReference type="InterPro" id="IPR003593">
    <property type="entry name" value="AAA+_ATPase"/>
</dbReference>
<comment type="subcellular location">
    <subcellularLocation>
        <location evidence="8">Cell inner membrane</location>
        <topology evidence="8">Peripheral membrane protein</topology>
    </subcellularLocation>
</comment>
<dbReference type="InterPro" id="IPR003439">
    <property type="entry name" value="ABC_transporter-like_ATP-bd"/>
</dbReference>
<feature type="domain" description="ABC transporter" evidence="9">
    <location>
        <begin position="6"/>
        <end position="266"/>
    </location>
</feature>
<evidence type="ECO:0000313" key="13">
    <source>
        <dbReference type="EMBL" id="OOR03806.1"/>
    </source>
</evidence>
<reference evidence="12" key="2">
    <citation type="submission" date="2016-01" db="EMBL/GenBank/DDBJ databases">
        <authorList>
            <person name="Van Zyl L.J."/>
            <person name="Matobola R."/>
            <person name="Klein T."/>
            <person name="Biteghe F.A."/>
            <person name="Kirby B."/>
            <person name="Trindade M.I."/>
        </authorList>
    </citation>
    <scope>NUCLEOTIDE SEQUENCE</scope>
    <source>
        <strain evidence="12">PE8-15</strain>
    </source>
</reference>
<evidence type="ECO:0000259" key="9">
    <source>
        <dbReference type="PROSITE" id="PS50893"/>
    </source>
</evidence>
<reference evidence="14 21" key="5">
    <citation type="submission" date="2016-12" db="EMBL/GenBank/DDBJ databases">
        <title>Genome Sequences of Twelve Sporeforming Bacillus Species Isolated from Foods.</title>
        <authorList>
            <person name="De Jong A."/>
            <person name="Holsappel S."/>
            <person name="Kuipers O.P."/>
        </authorList>
    </citation>
    <scope>NUCLEOTIDE SEQUENCE [LARGE SCALE GENOMIC DNA]</scope>
    <source>
        <strain evidence="14 21">S3E15</strain>
    </source>
</reference>
<evidence type="ECO:0000313" key="11">
    <source>
        <dbReference type="EMBL" id="EJR41065.1"/>
    </source>
</evidence>
<dbReference type="FunFam" id="3.40.50.300:FF:000201">
    <property type="entry name" value="Glycine betaine/L-proline ABC transporter ATP-binding protein"/>
    <property type="match status" value="1"/>
</dbReference>
<accession>A0A084J1R0</accession>
<comment type="catalytic activity">
    <reaction evidence="8">
        <text>a quaternary ammonium(out) + ATP + H2O = a quaternary ammonium(in) + ADP + phosphate + H(+)</text>
        <dbReference type="Rhea" id="RHEA:11036"/>
        <dbReference type="ChEBI" id="CHEBI:15377"/>
        <dbReference type="ChEBI" id="CHEBI:15378"/>
        <dbReference type="ChEBI" id="CHEBI:30616"/>
        <dbReference type="ChEBI" id="CHEBI:35267"/>
        <dbReference type="ChEBI" id="CHEBI:43474"/>
        <dbReference type="ChEBI" id="CHEBI:456216"/>
    </reaction>
</comment>
<dbReference type="EMBL" id="MUAI01000034">
    <property type="protein sequence ID" value="OOR03806.1"/>
    <property type="molecule type" value="Genomic_DNA"/>
</dbReference>
<keyword evidence="14" id="KW-0378">Hydrolase</keyword>
<dbReference type="GO" id="GO:0006970">
    <property type="term" value="P:response to osmotic stress"/>
    <property type="evidence" value="ECO:0007669"/>
    <property type="project" value="UniProtKB-ARBA"/>
</dbReference>
<reference evidence="19" key="3">
    <citation type="submission" date="2016-01" db="EMBL/GenBank/DDBJ databases">
        <authorList>
            <person name="McClelland M."/>
            <person name="Jain A."/>
            <person name="Saraogi P."/>
            <person name="Mendelson R."/>
            <person name="Westerman R."/>
            <person name="SanMiguel P."/>
            <person name="Csonka L."/>
        </authorList>
    </citation>
    <scope>NUCLEOTIDE SEQUENCE [LARGE SCALE GENOMIC DNA]</scope>
    <source>
        <strain evidence="19">PE8-15</strain>
    </source>
</reference>
<dbReference type="GO" id="GO:0005886">
    <property type="term" value="C:plasma membrane"/>
    <property type="evidence" value="ECO:0007669"/>
    <property type="project" value="UniProtKB-SubCell"/>
</dbReference>
<dbReference type="InterPro" id="IPR000644">
    <property type="entry name" value="CBS_dom"/>
</dbReference>
<comment type="similarity">
    <text evidence="1 8">Belongs to the ABC transporter superfamily.</text>
</comment>
<dbReference type="SUPFAM" id="SSF54631">
    <property type="entry name" value="CBS-domain pair"/>
    <property type="match status" value="1"/>
</dbReference>
<dbReference type="InterPro" id="IPR027417">
    <property type="entry name" value="P-loop_NTPase"/>
</dbReference>
<accession>A0A120ECY0</accession>
<dbReference type="Gene3D" id="3.10.580.10">
    <property type="entry name" value="CBS-domain"/>
    <property type="match status" value="1"/>
</dbReference>
<dbReference type="EMBL" id="LRPH01000081">
    <property type="protein sequence ID" value="KWU56595.1"/>
    <property type="molecule type" value="Genomic_DNA"/>
</dbReference>
<evidence type="ECO:0000256" key="4">
    <source>
        <dbReference type="ARBA" id="ARBA00022840"/>
    </source>
</evidence>
<keyword evidence="4 8" id="KW-0067">ATP-binding</keyword>
<evidence type="ECO:0000313" key="21">
    <source>
        <dbReference type="Proteomes" id="UP000194131"/>
    </source>
</evidence>
<evidence type="ECO:0000313" key="12">
    <source>
        <dbReference type="EMBL" id="KWU56595.1"/>
    </source>
</evidence>
<keyword evidence="5" id="KW-0029">Amino-acid transport</keyword>
<dbReference type="GeneID" id="66262250"/>
<feature type="domain" description="CBS" evidence="10">
    <location>
        <begin position="340"/>
        <end position="395"/>
    </location>
</feature>
<name>A0A084J1R0_BACMY</name>
<evidence type="ECO:0000256" key="5">
    <source>
        <dbReference type="ARBA" id="ARBA00022970"/>
    </source>
</evidence>
<evidence type="ECO:0000256" key="3">
    <source>
        <dbReference type="ARBA" id="ARBA00022741"/>
    </source>
</evidence>
<dbReference type="EMBL" id="CABWMC010000032">
    <property type="protein sequence ID" value="VXC76880.1"/>
    <property type="molecule type" value="Genomic_DNA"/>
</dbReference>
<evidence type="ECO:0000313" key="19">
    <source>
        <dbReference type="Proteomes" id="UP000065797"/>
    </source>
</evidence>
<evidence type="ECO:0000313" key="16">
    <source>
        <dbReference type="EMBL" id="REF19315.1"/>
    </source>
</evidence>
<dbReference type="PROSITE" id="PS50893">
    <property type="entry name" value="ABC_TRANSPORTER_2"/>
    <property type="match status" value="1"/>
</dbReference>
<keyword evidence="6 7" id="KW-0129">CBS domain</keyword>
<dbReference type="InterPro" id="IPR017871">
    <property type="entry name" value="ABC_transporter-like_CS"/>
</dbReference>
<keyword evidence="8" id="KW-0472">Membrane</keyword>
<evidence type="ECO:0000256" key="6">
    <source>
        <dbReference type="ARBA" id="ARBA00023122"/>
    </source>
</evidence>
<dbReference type="OMA" id="GQIFVVM"/>
<accession>C2PWB2</accession>
<comment type="subunit">
    <text evidence="8">The complex is probably composed of two ATP-binding proteins, two transmembrane proteins and a solute-binding protein.</text>
</comment>
<evidence type="ECO:0000256" key="1">
    <source>
        <dbReference type="ARBA" id="ARBA00005417"/>
    </source>
</evidence>
<feature type="domain" description="CBS" evidence="10">
    <location>
        <begin position="280"/>
        <end position="336"/>
    </location>
</feature>
<dbReference type="InterPro" id="IPR046342">
    <property type="entry name" value="CBS_dom_sf"/>
</dbReference>
<proteinExistence type="inferred from homology"/>
<dbReference type="AlphaFoldDB" id="A0A084J1R0"/>
<evidence type="ECO:0000313" key="22">
    <source>
        <dbReference type="Proteomes" id="UP000236165"/>
    </source>
</evidence>
<dbReference type="Pfam" id="PF00005">
    <property type="entry name" value="ABC_tran"/>
    <property type="match status" value="1"/>
</dbReference>
<dbReference type="Proteomes" id="UP000065797">
    <property type="component" value="Unassembled WGS sequence"/>
</dbReference>
<dbReference type="NCBIfam" id="TIGR01186">
    <property type="entry name" value="proV"/>
    <property type="match status" value="1"/>
</dbReference>
<dbReference type="PANTHER" id="PTHR43869:SF1">
    <property type="entry name" value="GLYCINE BETAINE_PROLINE BETAINE TRANSPORT SYSTEM ATP-BINDING PROTEIN PROV"/>
    <property type="match status" value="1"/>
</dbReference>
<evidence type="ECO:0000256" key="8">
    <source>
        <dbReference type="RuleBase" id="RU369116"/>
    </source>
</evidence>
<dbReference type="GO" id="GO:0016887">
    <property type="term" value="F:ATP hydrolysis activity"/>
    <property type="evidence" value="ECO:0007669"/>
    <property type="project" value="UniProtKB-UniRule"/>
</dbReference>
<evidence type="ECO:0000256" key="7">
    <source>
        <dbReference type="PROSITE-ProRule" id="PRU00703"/>
    </source>
</evidence>
<accession>A0A654B999</accession>
<dbReference type="GO" id="GO:0005524">
    <property type="term" value="F:ATP binding"/>
    <property type="evidence" value="ECO:0007669"/>
    <property type="project" value="UniProtKB-UniRule"/>
</dbReference>
<dbReference type="Pfam" id="PF00571">
    <property type="entry name" value="CBS"/>
    <property type="match status" value="2"/>
</dbReference>
<reference evidence="16 23" key="7">
    <citation type="submission" date="2018-08" db="EMBL/GenBank/DDBJ databases">
        <title>Freshwater and sediment microbial communities from various areas in North America, analyzing microbe dynamics in response to fracking.</title>
        <authorList>
            <person name="Lamendella R."/>
        </authorList>
    </citation>
    <scope>NUCLEOTIDE SEQUENCE [LARGE SCALE GENOMIC DNA]</scope>
    <source>
        <strain evidence="16 23">DB-1</strain>
    </source>
</reference>
<dbReference type="EMBL" id="AHEV01000013">
    <property type="protein sequence ID" value="EJR41065.1"/>
    <property type="molecule type" value="Genomic_DNA"/>
</dbReference>
<dbReference type="GO" id="GO:0015418">
    <property type="term" value="F:ABC-type quaternary ammonium compound transporting activity"/>
    <property type="evidence" value="ECO:0007669"/>
    <property type="project" value="UniProtKB-EC"/>
</dbReference>
<gene>
    <name evidence="15" type="primary">opuAA</name>
    <name evidence="12" type="ORF">AWW70_22610</name>
    <name evidence="17" type="ORF">BACI71_70277</name>
    <name evidence="15" type="ORF">BACWE_43430</name>
    <name evidence="13" type="ORF">BW900_25280</name>
    <name evidence="16" type="ORF">DET55_13645</name>
    <name evidence="11" type="ORF">III_02702</name>
    <name evidence="14" type="ORF">S3E15_00492</name>
</gene>
<dbReference type="Proteomes" id="UP000437562">
    <property type="component" value="Unassembled WGS sequence"/>
</dbReference>
<dbReference type="Proteomes" id="UP000194131">
    <property type="component" value="Unassembled WGS sequence"/>
</dbReference>
<dbReference type="GO" id="GO:0006865">
    <property type="term" value="P:amino acid transport"/>
    <property type="evidence" value="ECO:0007669"/>
    <property type="project" value="UniProtKB-UniRule"/>
</dbReference>
<organism evidence="12 19">
    <name type="scientific">Bacillus mycoides</name>
    <dbReference type="NCBI Taxonomy" id="1405"/>
    <lineage>
        <taxon>Bacteria</taxon>
        <taxon>Bacillati</taxon>
        <taxon>Bacillota</taxon>
        <taxon>Bacilli</taxon>
        <taxon>Bacillales</taxon>
        <taxon>Bacillaceae</taxon>
        <taxon>Bacillus</taxon>
        <taxon>Bacillus cereus group</taxon>
    </lineage>
</organism>
<evidence type="ECO:0000313" key="24">
    <source>
        <dbReference type="Proteomes" id="UP000437562"/>
    </source>
</evidence>
<evidence type="ECO:0000313" key="15">
    <source>
        <dbReference type="EMBL" id="PJN67432.1"/>
    </source>
</evidence>
<dbReference type="FunFam" id="3.10.580.10:FF:000020">
    <property type="entry name" value="Glycine betaine/L-proline ABC transporter, ATP-binding protein"/>
    <property type="match status" value="1"/>
</dbReference>
<dbReference type="SMART" id="SM00382">
    <property type="entry name" value="AAA"/>
    <property type="match status" value="1"/>
</dbReference>
<dbReference type="Proteomes" id="UP000190696">
    <property type="component" value="Unassembled WGS sequence"/>
</dbReference>
<dbReference type="CDD" id="cd03294">
    <property type="entry name" value="ABC_Pro_Gly_Betaine"/>
    <property type="match status" value="1"/>
</dbReference>
<dbReference type="EMBL" id="QTTY01000036">
    <property type="protein sequence ID" value="REF19315.1"/>
    <property type="molecule type" value="Genomic_DNA"/>
</dbReference>
<dbReference type="SMART" id="SM00116">
    <property type="entry name" value="CBS"/>
    <property type="match status" value="2"/>
</dbReference>
<evidence type="ECO:0000313" key="17">
    <source>
        <dbReference type="EMBL" id="VXC76880.1"/>
    </source>
</evidence>
<dbReference type="InterPro" id="IPR005892">
    <property type="entry name" value="Gly-betaine_transp_ATP-bd"/>
</dbReference>
<reference evidence="13 20" key="6">
    <citation type="submission" date="2017-01" db="EMBL/GenBank/DDBJ databases">
        <title>Bacillus cereus isolates.</title>
        <authorList>
            <person name="Beno S.M."/>
        </authorList>
    </citation>
    <scope>NUCLEOTIDE SEQUENCE [LARGE SCALE GENOMIC DNA]</scope>
    <source>
        <strain evidence="13 20">FSL W7-1108</strain>
    </source>
</reference>
<keyword evidence="8" id="KW-1003">Cell membrane</keyword>
<evidence type="ECO:0000313" key="18">
    <source>
        <dbReference type="Proteomes" id="UP000006976"/>
    </source>
</evidence>
<evidence type="ECO:0000313" key="20">
    <source>
        <dbReference type="Proteomes" id="UP000190696"/>
    </source>
</evidence>
<dbReference type="GO" id="GO:0031460">
    <property type="term" value="P:glycine betaine transport"/>
    <property type="evidence" value="ECO:0007669"/>
    <property type="project" value="InterPro"/>
</dbReference>
<dbReference type="PANTHER" id="PTHR43869">
    <property type="entry name" value="GLYCINE BETAINE/PROLINE BETAINE TRANSPORT SYSTEM ATP-BINDING PROTEIN PROV"/>
    <property type="match status" value="1"/>
</dbReference>
<dbReference type="EMBL" id="MRWU01000001">
    <property type="protein sequence ID" value="OSX96861.1"/>
    <property type="molecule type" value="Genomic_DNA"/>
</dbReference>
<dbReference type="Proteomes" id="UP000236165">
    <property type="component" value="Unassembled WGS sequence"/>
</dbReference>
<reference evidence="11 18" key="1">
    <citation type="submission" date="2012-04" db="EMBL/GenBank/DDBJ databases">
        <title>The Genome Sequence of Bacillus cereus VD078.</title>
        <authorList>
            <consortium name="The Broad Institute Genome Sequencing Platform"/>
            <consortium name="The Broad Institute Genome Sequencing Center for Infectious Disease"/>
            <person name="Feldgarden M."/>
            <person name="Van der Auwera G.A."/>
            <person name="Mahillon J."/>
            <person name="Duprez V."/>
            <person name="Timmery S."/>
            <person name="Mattelet C."/>
            <person name="Dierick K."/>
            <person name="Sun M."/>
            <person name="Yu Z."/>
            <person name="Zhu L."/>
            <person name="Hu X."/>
            <person name="Shank E.B."/>
            <person name="Swiecicka I."/>
            <person name="Hansen B.M."/>
            <person name="Andrup L."/>
            <person name="Young S.K."/>
            <person name="Zeng Q."/>
            <person name="Gargeya S."/>
            <person name="Fitzgerald M."/>
            <person name="Haas B."/>
            <person name="Abouelleil A."/>
            <person name="Alvarado L."/>
            <person name="Arachchi H.M."/>
            <person name="Berlin A."/>
            <person name="Chapman S.B."/>
            <person name="Goldberg J."/>
            <person name="Griggs A."/>
            <person name="Gujja S."/>
            <person name="Hansen M."/>
            <person name="Howarth C."/>
            <person name="Imamovic A."/>
            <person name="Larimer J."/>
            <person name="McCowen C."/>
            <person name="Montmayeur A."/>
            <person name="Murphy C."/>
            <person name="Neiman D."/>
            <person name="Pearson M."/>
            <person name="Priest M."/>
            <person name="Roberts A."/>
            <person name="Saif S."/>
            <person name="Shea T."/>
            <person name="Sisk P."/>
            <person name="Sykes S."/>
            <person name="Wortman J."/>
            <person name="Nusbaum C."/>
            <person name="Birren B."/>
        </authorList>
    </citation>
    <scope>NUCLEOTIDE SEQUENCE [LARGE SCALE GENOMIC DNA]</scope>
    <source>
        <strain evidence="11 18">VD078</strain>
    </source>
</reference>
<dbReference type="Proteomes" id="UP000256530">
    <property type="component" value="Unassembled WGS sequence"/>
</dbReference>
<dbReference type="Proteomes" id="UP000006976">
    <property type="component" value="Unassembled WGS sequence"/>
</dbReference>
<dbReference type="PROSITE" id="PS51371">
    <property type="entry name" value="CBS"/>
    <property type="match status" value="2"/>
</dbReference>
<evidence type="ECO:0000256" key="2">
    <source>
        <dbReference type="ARBA" id="ARBA00022448"/>
    </source>
</evidence>
<dbReference type="SUPFAM" id="SSF52540">
    <property type="entry name" value="P-loop containing nucleoside triphosphate hydrolases"/>
    <property type="match status" value="1"/>
</dbReference>
<evidence type="ECO:0000259" key="10">
    <source>
        <dbReference type="PROSITE" id="PS51371"/>
    </source>
</evidence>
<evidence type="ECO:0000313" key="23">
    <source>
        <dbReference type="Proteomes" id="UP000256530"/>
    </source>
</evidence>
<dbReference type="Gene3D" id="3.40.50.300">
    <property type="entry name" value="P-loop containing nucleotide triphosphate hydrolases"/>
    <property type="match status" value="1"/>
</dbReference>
<keyword evidence="8" id="KW-0997">Cell inner membrane</keyword>
<dbReference type="PROSITE" id="PS00211">
    <property type="entry name" value="ABC_TRANSPORTER_1"/>
    <property type="match status" value="1"/>
</dbReference>
<dbReference type="EMBL" id="MKZQ01000058">
    <property type="protein sequence ID" value="PJN67432.1"/>
    <property type="molecule type" value="Genomic_DNA"/>
</dbReference>
<keyword evidence="2 8" id="KW-0813">Transport</keyword>
<dbReference type="EC" id="7.6.2.9" evidence="8"/>
<accession>J8IRD1</accession>
<keyword evidence="3 8" id="KW-0547">Nucleotide-binding</keyword>
<dbReference type="KEGG" id="bww:bwei_2244"/>
<reference evidence="17 24" key="8">
    <citation type="submission" date="2019-10" db="EMBL/GenBank/DDBJ databases">
        <authorList>
            <person name="Karimi E."/>
        </authorList>
    </citation>
    <scope>NUCLEOTIDE SEQUENCE [LARGE SCALE GENOMIC DNA]</scope>
    <source>
        <strain evidence="17">Bacillus sp. 71</strain>
    </source>
</reference>
<evidence type="ECO:0000313" key="14">
    <source>
        <dbReference type="EMBL" id="OSX96861.1"/>
    </source>
</evidence>